<protein>
    <recommendedName>
        <fullName evidence="3">F-box domain-containing protein</fullName>
    </recommendedName>
</protein>
<organism evidence="1 2">
    <name type="scientific">Marasmius tenuissimus</name>
    <dbReference type="NCBI Taxonomy" id="585030"/>
    <lineage>
        <taxon>Eukaryota</taxon>
        <taxon>Fungi</taxon>
        <taxon>Dikarya</taxon>
        <taxon>Basidiomycota</taxon>
        <taxon>Agaricomycotina</taxon>
        <taxon>Agaricomycetes</taxon>
        <taxon>Agaricomycetidae</taxon>
        <taxon>Agaricales</taxon>
        <taxon>Marasmiineae</taxon>
        <taxon>Marasmiaceae</taxon>
        <taxon>Marasmius</taxon>
    </lineage>
</organism>
<dbReference type="Gene3D" id="1.20.1280.50">
    <property type="match status" value="1"/>
</dbReference>
<evidence type="ECO:0000313" key="2">
    <source>
        <dbReference type="Proteomes" id="UP001437256"/>
    </source>
</evidence>
<proteinExistence type="predicted"/>
<sequence length="634" mass="70762">MFRYKSGFRLNHTRSRAEMDTKMNIDTDMDIEMLDATPSAPAFCPSCSYTFTPHLPHPHIPATSYRSGDHAQDAEILRWVSEEESELFKFQAEISRIRSILANMELRESRLTERITERKSLVSSVRRLPSELWAEIFTLCMGISTSGQASLAVSKSDWNNVSAPPLVLSHVCSRWRSILHTTPNLWSTLDVNLYALDRDITPLLNHYFDLAKSGRGVDLLVRCKRGALGQWRNPGEYKHRQRLGEGKGASWTEFSKGAMDLVVERVTECVQFEVRDVGEYWDFESALAKSRSRGQMGLGFPILESVSLDIQDADADQDQLKSNSGLGSGSAWWNAMKSAPRLHSVTLDAGLCLSSTNLSSLLVHPDSQIQALEVRNLGLFEGQMRDLVEVVGGLGSLRTLRIQSLHGRRARRGVSFPGSERLPVVRGETLQRLELSTRDTDGLFSLLDHLDLPVLRSVSLSSSPDESQPVGSSALEEIFRTLTKFPLLRDLTIDFEVPETQVGCLRELLYVLPQLEVLTARVRVRGGARKSCMVELFSSLSSGTIGTQLKRLSVTEPDLALSVDLAERFIGVLGSRVSSELGKVELAFGGCCYYDVRKVARMDERLRAMEGEGMKVGFYYESYGNRVFLLGVPN</sequence>
<accession>A0ABR3AA56</accession>
<name>A0ABR3AA56_9AGAR</name>
<evidence type="ECO:0008006" key="3">
    <source>
        <dbReference type="Google" id="ProtNLM"/>
    </source>
</evidence>
<gene>
    <name evidence="1" type="ORF">AAF712_002295</name>
</gene>
<comment type="caution">
    <text evidence="1">The sequence shown here is derived from an EMBL/GenBank/DDBJ whole genome shotgun (WGS) entry which is preliminary data.</text>
</comment>
<keyword evidence="2" id="KW-1185">Reference proteome</keyword>
<reference evidence="1 2" key="1">
    <citation type="submission" date="2024-05" db="EMBL/GenBank/DDBJ databases">
        <title>A draft genome resource for the thread blight pathogen Marasmius tenuissimus strain MS-2.</title>
        <authorList>
            <person name="Yulfo-Soto G.E."/>
            <person name="Baruah I.K."/>
            <person name="Amoako-Attah I."/>
            <person name="Bukari Y."/>
            <person name="Meinhardt L.W."/>
            <person name="Bailey B.A."/>
            <person name="Cohen S.P."/>
        </authorList>
    </citation>
    <scope>NUCLEOTIDE SEQUENCE [LARGE SCALE GENOMIC DNA]</scope>
    <source>
        <strain evidence="1 2">MS-2</strain>
    </source>
</reference>
<dbReference type="Proteomes" id="UP001437256">
    <property type="component" value="Unassembled WGS sequence"/>
</dbReference>
<evidence type="ECO:0000313" key="1">
    <source>
        <dbReference type="EMBL" id="KAL0070463.1"/>
    </source>
</evidence>
<dbReference type="EMBL" id="JBBXMP010000006">
    <property type="protein sequence ID" value="KAL0070463.1"/>
    <property type="molecule type" value="Genomic_DNA"/>
</dbReference>